<dbReference type="GO" id="GO:0052908">
    <property type="term" value="F:16S rRNA (adenine(1518)-N(6)/adenine(1519)-N(6))-dimethyltransferase activity"/>
    <property type="evidence" value="ECO:0007669"/>
    <property type="project" value="UniProtKB-EC"/>
</dbReference>
<comment type="caution">
    <text evidence="10">The sequence shown here is derived from an EMBL/GenBank/DDBJ whole genome shotgun (WGS) entry which is preliminary data.</text>
</comment>
<keyword evidence="11" id="KW-1185">Reference proteome</keyword>
<keyword evidence="1 7" id="KW-0963">Cytoplasm</keyword>
<protein>
    <recommendedName>
        <fullName evidence="7">Ribosomal RNA small subunit methyltransferase A</fullName>
        <ecNumber evidence="7">2.1.1.182</ecNumber>
    </recommendedName>
    <alternativeName>
        <fullName evidence="7">16S rRNA (adenine(1518)-N(6)/adenine(1519)-N(6))-dimethyltransferase</fullName>
    </alternativeName>
    <alternativeName>
        <fullName evidence="7">16S rRNA dimethyladenosine transferase</fullName>
    </alternativeName>
    <alternativeName>
        <fullName evidence="7">16S rRNA dimethylase</fullName>
    </alternativeName>
    <alternativeName>
        <fullName evidence="7">S-adenosylmethionine-6-N', N'-adenosyl(rRNA) dimethyltransferase</fullName>
    </alternativeName>
</protein>
<dbReference type="GO" id="GO:0003723">
    <property type="term" value="F:RNA binding"/>
    <property type="evidence" value="ECO:0007669"/>
    <property type="project" value="UniProtKB-UniRule"/>
</dbReference>
<dbReference type="EC" id="2.1.1.182" evidence="7"/>
<comment type="subcellular location">
    <subcellularLocation>
        <location evidence="7">Cytoplasm</location>
    </subcellularLocation>
</comment>
<dbReference type="InterPro" id="IPR020598">
    <property type="entry name" value="rRNA_Ade_methylase_Trfase_N"/>
</dbReference>
<dbReference type="GO" id="GO:0005829">
    <property type="term" value="C:cytosol"/>
    <property type="evidence" value="ECO:0007669"/>
    <property type="project" value="TreeGrafter"/>
</dbReference>
<dbReference type="PROSITE" id="PS01131">
    <property type="entry name" value="RRNA_A_DIMETH"/>
    <property type="match status" value="1"/>
</dbReference>
<dbReference type="Gene3D" id="3.40.50.150">
    <property type="entry name" value="Vaccinia Virus protein VP39"/>
    <property type="match status" value="1"/>
</dbReference>
<dbReference type="InterPro" id="IPR011530">
    <property type="entry name" value="rRNA_adenine_dimethylase"/>
</dbReference>
<evidence type="ECO:0000256" key="7">
    <source>
        <dbReference type="HAMAP-Rule" id="MF_00607"/>
    </source>
</evidence>
<evidence type="ECO:0000259" key="9">
    <source>
        <dbReference type="SMART" id="SM00650"/>
    </source>
</evidence>
<evidence type="ECO:0000256" key="2">
    <source>
        <dbReference type="ARBA" id="ARBA00022552"/>
    </source>
</evidence>
<dbReference type="PROSITE" id="PS51689">
    <property type="entry name" value="SAM_RNA_A_N6_MT"/>
    <property type="match status" value="1"/>
</dbReference>
<dbReference type="Proteomes" id="UP001169242">
    <property type="component" value="Unassembled WGS sequence"/>
</dbReference>
<dbReference type="SMART" id="SM00650">
    <property type="entry name" value="rADc"/>
    <property type="match status" value="1"/>
</dbReference>
<comment type="function">
    <text evidence="7">Specifically dimethylates two adjacent adenosines (A1518 and A1519) in the loop of a conserved hairpin near the 3'-end of 16S rRNA in the 30S particle. May play a critical role in biogenesis of 30S subunits.</text>
</comment>
<keyword evidence="2 7" id="KW-0698">rRNA processing</keyword>
<name>A0AA42J075_9FIRM</name>
<dbReference type="InterPro" id="IPR029063">
    <property type="entry name" value="SAM-dependent_MTases_sf"/>
</dbReference>
<dbReference type="InterPro" id="IPR023165">
    <property type="entry name" value="rRNA_Ade_diMease-like_C"/>
</dbReference>
<proteinExistence type="inferred from homology"/>
<comment type="catalytic activity">
    <reaction evidence="7">
        <text>adenosine(1518)/adenosine(1519) in 16S rRNA + 4 S-adenosyl-L-methionine = N(6)-dimethyladenosine(1518)/N(6)-dimethyladenosine(1519) in 16S rRNA + 4 S-adenosyl-L-homocysteine + 4 H(+)</text>
        <dbReference type="Rhea" id="RHEA:19609"/>
        <dbReference type="Rhea" id="RHEA-COMP:10232"/>
        <dbReference type="Rhea" id="RHEA-COMP:10233"/>
        <dbReference type="ChEBI" id="CHEBI:15378"/>
        <dbReference type="ChEBI" id="CHEBI:57856"/>
        <dbReference type="ChEBI" id="CHEBI:59789"/>
        <dbReference type="ChEBI" id="CHEBI:74411"/>
        <dbReference type="ChEBI" id="CHEBI:74493"/>
        <dbReference type="EC" id="2.1.1.182"/>
    </reaction>
</comment>
<dbReference type="PANTHER" id="PTHR11727">
    <property type="entry name" value="DIMETHYLADENOSINE TRANSFERASE"/>
    <property type="match status" value="1"/>
</dbReference>
<dbReference type="EMBL" id="JAQIFT010000020">
    <property type="protein sequence ID" value="MDA3730951.1"/>
    <property type="molecule type" value="Genomic_DNA"/>
</dbReference>
<dbReference type="NCBIfam" id="TIGR00755">
    <property type="entry name" value="ksgA"/>
    <property type="match status" value="1"/>
</dbReference>
<keyword evidence="4 7" id="KW-0808">Transferase</keyword>
<dbReference type="Pfam" id="PF00398">
    <property type="entry name" value="RrnaAD"/>
    <property type="match status" value="1"/>
</dbReference>
<gene>
    <name evidence="7 10" type="primary">rsmA</name>
    <name evidence="7" type="synonym">ksgA</name>
    <name evidence="10" type="ORF">PBV87_05485</name>
</gene>
<evidence type="ECO:0000256" key="6">
    <source>
        <dbReference type="ARBA" id="ARBA00022884"/>
    </source>
</evidence>
<feature type="binding site" evidence="7 8">
    <location>
        <position position="76"/>
    </location>
    <ligand>
        <name>S-adenosyl-L-methionine</name>
        <dbReference type="ChEBI" id="CHEBI:59789"/>
    </ligand>
</feature>
<dbReference type="RefSeq" id="WP_053982612.1">
    <property type="nucleotide sequence ID" value="NZ_JAQIFT010000020.1"/>
</dbReference>
<dbReference type="AlphaFoldDB" id="A0AA42J075"/>
<keyword evidence="3 7" id="KW-0489">Methyltransferase</keyword>
<evidence type="ECO:0000256" key="8">
    <source>
        <dbReference type="PROSITE-ProRule" id="PRU01026"/>
    </source>
</evidence>
<evidence type="ECO:0000256" key="4">
    <source>
        <dbReference type="ARBA" id="ARBA00022679"/>
    </source>
</evidence>
<dbReference type="Gene3D" id="1.10.8.100">
    <property type="entry name" value="Ribosomal RNA adenine dimethylase-like, domain 2"/>
    <property type="match status" value="1"/>
</dbReference>
<reference evidence="10" key="1">
    <citation type="journal article" date="2023" name="Int. J. Syst. Evol. Microbiol.">
        <title>&lt;i&gt;Holtiella tumoricola&lt;/i&gt; gen. nov. sp. nov., isolated from a human clinical sample.</title>
        <authorList>
            <person name="Allen-Vercoe E."/>
            <person name="Daigneault M.C."/>
            <person name="Vancuren S.J."/>
            <person name="Cochrane K."/>
            <person name="O'Neal L.L."/>
            <person name="Sankaranarayanan K."/>
            <person name="Lawson P.A."/>
        </authorList>
    </citation>
    <scope>NUCLEOTIDE SEQUENCE</scope>
    <source>
        <strain evidence="10">CC70A</strain>
    </source>
</reference>
<keyword evidence="5 7" id="KW-0949">S-adenosyl-L-methionine</keyword>
<organism evidence="10 11">
    <name type="scientific">Holtiella tumoricola</name>
    <dbReference type="NCBI Taxonomy" id="3018743"/>
    <lineage>
        <taxon>Bacteria</taxon>
        <taxon>Bacillati</taxon>
        <taxon>Bacillota</taxon>
        <taxon>Clostridia</taxon>
        <taxon>Lachnospirales</taxon>
        <taxon>Cellulosilyticaceae</taxon>
        <taxon>Holtiella</taxon>
    </lineage>
</organism>
<accession>A0AA42J075</accession>
<evidence type="ECO:0000256" key="1">
    <source>
        <dbReference type="ARBA" id="ARBA00022490"/>
    </source>
</evidence>
<feature type="binding site" evidence="7 8">
    <location>
        <position position="30"/>
    </location>
    <ligand>
        <name>S-adenosyl-L-methionine</name>
        <dbReference type="ChEBI" id="CHEBI:59789"/>
    </ligand>
</feature>
<sequence length="294" mass="32803">MNRIATPEGTKAILNKYPFAFQKKFGQNFLIDPRVLDKIIAAADITKEDCVIEIGPGIGSVTQALLENAGKVISIEIDDQLIPILKEEYGHNEHFKLIHKDVLKVDLKSLIEEESPNRKIKVVANLPYYITTPIIMMLLEHNLPIESITVMVQKEVADRMASKPGNKQYGAITVAMNYYCSTSLVANVPQNCFMPRPNVDSAVIKLSLHEKSIVDVDNAEQMLKIIKAAFSQRRKTLLNTLASNGNLGLDKEDLKNALEESGIGASTRGETLSLEDYAMLSNFIDNYRKKLIDK</sequence>
<feature type="binding site" evidence="7 8">
    <location>
        <position position="101"/>
    </location>
    <ligand>
        <name>S-adenosyl-L-methionine</name>
        <dbReference type="ChEBI" id="CHEBI:59789"/>
    </ligand>
</feature>
<feature type="binding site" evidence="7 8">
    <location>
        <position position="28"/>
    </location>
    <ligand>
        <name>S-adenosyl-L-methionine</name>
        <dbReference type="ChEBI" id="CHEBI:59789"/>
    </ligand>
</feature>
<evidence type="ECO:0000313" key="11">
    <source>
        <dbReference type="Proteomes" id="UP001169242"/>
    </source>
</evidence>
<evidence type="ECO:0000313" key="10">
    <source>
        <dbReference type="EMBL" id="MDA3730951.1"/>
    </source>
</evidence>
<comment type="similarity">
    <text evidence="7">Belongs to the class I-like SAM-binding methyltransferase superfamily. rRNA adenine N(6)-methyltransferase family. RsmA subfamily.</text>
</comment>
<evidence type="ECO:0000256" key="5">
    <source>
        <dbReference type="ARBA" id="ARBA00022691"/>
    </source>
</evidence>
<keyword evidence="6 7" id="KW-0694">RNA-binding</keyword>
<feature type="binding site" evidence="7 8">
    <location>
        <position position="55"/>
    </location>
    <ligand>
        <name>S-adenosyl-L-methionine</name>
        <dbReference type="ChEBI" id="CHEBI:59789"/>
    </ligand>
</feature>
<evidence type="ECO:0000256" key="3">
    <source>
        <dbReference type="ARBA" id="ARBA00022603"/>
    </source>
</evidence>
<dbReference type="InterPro" id="IPR020596">
    <property type="entry name" value="rRNA_Ade_Mease_Trfase_CS"/>
</dbReference>
<feature type="domain" description="Ribosomal RNA adenine methylase transferase N-terminal" evidence="9">
    <location>
        <begin position="35"/>
        <end position="210"/>
    </location>
</feature>
<feature type="binding site" evidence="7 8">
    <location>
        <position position="125"/>
    </location>
    <ligand>
        <name>S-adenosyl-L-methionine</name>
        <dbReference type="ChEBI" id="CHEBI:59789"/>
    </ligand>
</feature>
<dbReference type="InterPro" id="IPR001737">
    <property type="entry name" value="KsgA/Erm"/>
</dbReference>
<dbReference type="SUPFAM" id="SSF53335">
    <property type="entry name" value="S-adenosyl-L-methionine-dependent methyltransferases"/>
    <property type="match status" value="1"/>
</dbReference>
<dbReference type="PANTHER" id="PTHR11727:SF7">
    <property type="entry name" value="DIMETHYLADENOSINE TRANSFERASE-RELATED"/>
    <property type="match status" value="1"/>
</dbReference>
<dbReference type="FunFam" id="3.40.50.150:FF:000023">
    <property type="entry name" value="Ribosomal RNA small subunit methyltransferase A"/>
    <property type="match status" value="1"/>
</dbReference>
<dbReference type="HAMAP" id="MF_00607">
    <property type="entry name" value="16SrRNA_methyltr_A"/>
    <property type="match status" value="1"/>
</dbReference>